<reference evidence="2 3" key="1">
    <citation type="submission" date="2019-09" db="EMBL/GenBank/DDBJ databases">
        <title>Phylogeny of genus Pseudoclavibacter and closely related genus.</title>
        <authorList>
            <person name="Li Y."/>
        </authorList>
    </citation>
    <scope>NUCLEOTIDE SEQUENCE [LARGE SCALE GENOMIC DNA]</scope>
    <source>
        <strain evidence="2 3">DSM 23821</strain>
    </source>
</reference>
<evidence type="ECO:0000313" key="3">
    <source>
        <dbReference type="Proteomes" id="UP000467240"/>
    </source>
</evidence>
<sequence>MIRDEAIRPTGRTPHAFSHAAFSRFARRAALLALVALHATCLAAAAPTAANADDALAPSTHAEPHDAAPPVSGPAEDTPDPVAECDEYVTDEQAVGLAAGLHLLDRLVHEVLECSTPDESASTPDVQSLILDRPPAATLVKRWWHDVARTRLAHLLVTHAPLVIGNLAGIPFETRIAANAITASDELDDVESTVVETIRVDADAIELPHLRAEARYLRGVVTGEVRLASYRPDRDEIVQVFAPRGSEVRTTIIYTPGTYATPDGMYDGSIQEVGRWLAERDAHVAVFVWLGGRFPGAAGAADPEDALRGLVEAADPQLALATGRALAAFQQGVFADPLLADTRQIAIGHSWGLAATTGAELAGARFEQVHSLAGAYTAPGWTPVPGTLYRHWTYDDFVSMFQKLGLLSSTGGEIPTEEPAFRSTMFRTPEADTDVGTSADLATTIRDLADRPTSNHDLIASSKRSNAIALDAIRTVIG</sequence>
<gene>
    <name evidence="2" type="ORF">F8O01_00685</name>
</gene>
<dbReference type="AlphaFoldDB" id="A0A7J5C1I3"/>
<evidence type="ECO:0000256" key="1">
    <source>
        <dbReference type="SAM" id="MobiDB-lite"/>
    </source>
</evidence>
<comment type="caution">
    <text evidence="2">The sequence shown here is derived from an EMBL/GenBank/DDBJ whole genome shotgun (WGS) entry which is preliminary data.</text>
</comment>
<dbReference type="InterPro" id="IPR029058">
    <property type="entry name" value="AB_hydrolase_fold"/>
</dbReference>
<evidence type="ECO:0000313" key="2">
    <source>
        <dbReference type="EMBL" id="KAB1662497.1"/>
    </source>
</evidence>
<dbReference type="SUPFAM" id="SSF53474">
    <property type="entry name" value="alpha/beta-Hydrolases"/>
    <property type="match status" value="1"/>
</dbReference>
<proteinExistence type="predicted"/>
<feature type="region of interest" description="Disordered" evidence="1">
    <location>
        <begin position="56"/>
        <end position="82"/>
    </location>
</feature>
<name>A0A7J5C1I3_9MICO</name>
<keyword evidence="3" id="KW-1185">Reference proteome</keyword>
<dbReference type="Proteomes" id="UP000467240">
    <property type="component" value="Unassembled WGS sequence"/>
</dbReference>
<organism evidence="2 3">
    <name type="scientific">Pseudoclavibacter chungangensis</name>
    <dbReference type="NCBI Taxonomy" id="587635"/>
    <lineage>
        <taxon>Bacteria</taxon>
        <taxon>Bacillati</taxon>
        <taxon>Actinomycetota</taxon>
        <taxon>Actinomycetes</taxon>
        <taxon>Micrococcales</taxon>
        <taxon>Microbacteriaceae</taxon>
        <taxon>Pseudoclavibacter</taxon>
    </lineage>
</organism>
<evidence type="ECO:0008006" key="4">
    <source>
        <dbReference type="Google" id="ProtNLM"/>
    </source>
</evidence>
<dbReference type="EMBL" id="WBJZ01000001">
    <property type="protein sequence ID" value="KAB1662497.1"/>
    <property type="molecule type" value="Genomic_DNA"/>
</dbReference>
<protein>
    <recommendedName>
        <fullName evidence="4">Alpha/beta hydrolase</fullName>
    </recommendedName>
</protein>
<dbReference type="OrthoDB" id="4892048at2"/>
<accession>A0A7J5C1I3</accession>
<dbReference type="RefSeq" id="WP_158038929.1">
    <property type="nucleotide sequence ID" value="NZ_JACCFV010000001.1"/>
</dbReference>